<feature type="signal peptide" evidence="5">
    <location>
        <begin position="1"/>
        <end position="22"/>
    </location>
</feature>
<organism evidence="6 7">
    <name type="scientific">Hortaea werneckii</name>
    <name type="common">Black yeast</name>
    <name type="synonym">Cladosporium werneckii</name>
    <dbReference type="NCBI Taxonomy" id="91943"/>
    <lineage>
        <taxon>Eukaryota</taxon>
        <taxon>Fungi</taxon>
        <taxon>Dikarya</taxon>
        <taxon>Ascomycota</taxon>
        <taxon>Pezizomycotina</taxon>
        <taxon>Dothideomycetes</taxon>
        <taxon>Dothideomycetidae</taxon>
        <taxon>Mycosphaerellales</taxon>
        <taxon>Teratosphaeriaceae</taxon>
        <taxon>Hortaea</taxon>
    </lineage>
</organism>
<dbReference type="AlphaFoldDB" id="A0A3M7G5Y1"/>
<evidence type="ECO:0000256" key="4">
    <source>
        <dbReference type="SAM" id="MobiDB-lite"/>
    </source>
</evidence>
<dbReference type="InterPro" id="IPR004136">
    <property type="entry name" value="NMO"/>
</dbReference>
<comment type="caution">
    <text evidence="6">The sequence shown here is derived from an EMBL/GenBank/DDBJ whole genome shotgun (WGS) entry which is preliminary data.</text>
</comment>
<dbReference type="InterPro" id="IPR013785">
    <property type="entry name" value="Aldolase_TIM"/>
</dbReference>
<gene>
    <name evidence="6" type="ORF">D0862_08609</name>
</gene>
<accession>A0A3M7G5Y1</accession>
<keyword evidence="2" id="KW-0288">FMN</keyword>
<feature type="compositionally biased region" description="Basic and acidic residues" evidence="4">
    <location>
        <begin position="484"/>
        <end position="493"/>
    </location>
</feature>
<keyword evidence="1" id="KW-0285">Flavoprotein</keyword>
<feature type="compositionally biased region" description="Basic and acidic residues" evidence="4">
    <location>
        <begin position="515"/>
        <end position="546"/>
    </location>
</feature>
<reference evidence="6 7" key="1">
    <citation type="journal article" date="2018" name="BMC Genomics">
        <title>Genomic evidence for intraspecific hybridization in a clonal and extremely halotolerant yeast.</title>
        <authorList>
            <person name="Gostincar C."/>
            <person name="Stajich J.E."/>
            <person name="Zupancic J."/>
            <person name="Zalar P."/>
            <person name="Gunde-Cimerman N."/>
        </authorList>
    </citation>
    <scope>NUCLEOTIDE SEQUENCE [LARGE SCALE GENOMIC DNA]</scope>
    <source>
        <strain evidence="6 7">EXF-171</strain>
    </source>
</reference>
<evidence type="ECO:0000256" key="5">
    <source>
        <dbReference type="SAM" id="SignalP"/>
    </source>
</evidence>
<name>A0A3M7G5Y1_HORWE</name>
<dbReference type="PANTHER" id="PTHR32332:SF34">
    <property type="entry name" value="2-NITROPROPANE DIOXYGENASE FAMILY, PUTATIVE-RELATED"/>
    <property type="match status" value="1"/>
</dbReference>
<dbReference type="Gene3D" id="3.20.20.70">
    <property type="entry name" value="Aldolase class I"/>
    <property type="match status" value="1"/>
</dbReference>
<proteinExistence type="predicted"/>
<feature type="chain" id="PRO_5018255285" evidence="5">
    <location>
        <begin position="23"/>
        <end position="546"/>
    </location>
</feature>
<dbReference type="CDD" id="cd04730">
    <property type="entry name" value="NPD_like"/>
    <property type="match status" value="1"/>
</dbReference>
<dbReference type="Pfam" id="PF03060">
    <property type="entry name" value="NMO"/>
    <property type="match status" value="1"/>
</dbReference>
<sequence>MSFLRPASFSHLFSVSVILIAATLPHISLITASSKPNRHHMAGFANAPLAIAVYQAGGFGFVGSVDDMSALSNNLNQIENAIPRHNGILPIGVGFLPFIVKKEEALPVLNRYRPAAVWLFAAKHLSDYATWVEDIRDQSSGSQVIIQVGSVSAALRIAQEAHPDALCIQGLDAGGHGLEKGAGVITLLPEVRDALASEGYGDIPLLASGGIVCGRSAAAALTLGAEGVVMGTRFLAATETTMHPAYRAAIFAASEGAESTVRSKLFDELRGPNIWPEEYDGRSLVMESWKDRLNGVSLDEIRKSHAEAVKAADQGYAVDGKGRAAIWAGSGVGLVRKEQSAAGIMEDVRQEMEEAFRKAKHVISIRKHTLGRVQVMIVMNECPEVLEEYIPGISKSNLSKLYLYQLFKSRQMFAHMPAHMPAQMSAQMRPFLLPLDISAPLFRPRETRHTLSAPVDLQVHPPQHYGADPHDQRGKRKQPSPLRRIQDVEDRVGIEAISARAGLDPNPVAGGNGAAEREGGQEGDGVGRGEEEQVDDKGEGGDSVER</sequence>
<evidence type="ECO:0000313" key="7">
    <source>
        <dbReference type="Proteomes" id="UP000281468"/>
    </source>
</evidence>
<dbReference type="Proteomes" id="UP000281468">
    <property type="component" value="Unassembled WGS sequence"/>
</dbReference>
<keyword evidence="3" id="KW-0560">Oxidoreductase</keyword>
<dbReference type="SUPFAM" id="SSF51412">
    <property type="entry name" value="Inosine monophosphate dehydrogenase (IMPDH)"/>
    <property type="match status" value="1"/>
</dbReference>
<evidence type="ECO:0000256" key="2">
    <source>
        <dbReference type="ARBA" id="ARBA00022643"/>
    </source>
</evidence>
<protein>
    <submittedName>
        <fullName evidence="6">Uncharacterized protein</fullName>
    </submittedName>
</protein>
<dbReference type="PANTHER" id="PTHR32332">
    <property type="entry name" value="2-NITROPROPANE DIOXYGENASE"/>
    <property type="match status" value="1"/>
</dbReference>
<dbReference type="EMBL" id="QWIQ01000294">
    <property type="protein sequence ID" value="RMY96054.1"/>
    <property type="molecule type" value="Genomic_DNA"/>
</dbReference>
<evidence type="ECO:0000313" key="6">
    <source>
        <dbReference type="EMBL" id="RMY96054.1"/>
    </source>
</evidence>
<evidence type="ECO:0000256" key="1">
    <source>
        <dbReference type="ARBA" id="ARBA00022630"/>
    </source>
</evidence>
<dbReference type="GO" id="GO:0018580">
    <property type="term" value="F:nitronate monooxygenase activity"/>
    <property type="evidence" value="ECO:0007669"/>
    <property type="project" value="InterPro"/>
</dbReference>
<feature type="region of interest" description="Disordered" evidence="4">
    <location>
        <begin position="451"/>
        <end position="546"/>
    </location>
</feature>
<evidence type="ECO:0000256" key="3">
    <source>
        <dbReference type="ARBA" id="ARBA00023002"/>
    </source>
</evidence>
<keyword evidence="5" id="KW-0732">Signal</keyword>